<evidence type="ECO:0000313" key="1">
    <source>
        <dbReference type="EMBL" id="SHG80256.1"/>
    </source>
</evidence>
<dbReference type="EMBL" id="FQXA01000002">
    <property type="protein sequence ID" value="SHG80256.1"/>
    <property type="molecule type" value="Genomic_DNA"/>
</dbReference>
<accession>A0A1M5MSP3</accession>
<sequence length="93" mass="10275">MPSGLEVYDPAGNLIMDGTGRYGRIIDIFQPNLGAGSKAYPDIDPDSLDFVYFQGDECALSVWKDGQSIKWNRKSSYYSGGFRGARQLIVVAF</sequence>
<dbReference type="Proteomes" id="UP000184000">
    <property type="component" value="Unassembled WGS sequence"/>
</dbReference>
<gene>
    <name evidence="1" type="ORF">SAMN02744645_1463</name>
</gene>
<evidence type="ECO:0000313" key="2">
    <source>
        <dbReference type="Proteomes" id="UP000184000"/>
    </source>
</evidence>
<reference evidence="1 2" key="1">
    <citation type="submission" date="2016-11" db="EMBL/GenBank/DDBJ databases">
        <authorList>
            <person name="Jaros S."/>
            <person name="Januszkiewicz K."/>
            <person name="Wedrychowicz H."/>
        </authorList>
    </citation>
    <scope>NUCLEOTIDE SEQUENCE [LARGE SCALE GENOMIC DNA]</scope>
    <source>
        <strain evidence="1 2">DSM 18231</strain>
    </source>
</reference>
<protein>
    <submittedName>
        <fullName evidence="1">Uncharacterized protein</fullName>
    </submittedName>
</protein>
<dbReference type="AlphaFoldDB" id="A0A1M5MSP3"/>
<proteinExistence type="predicted"/>
<name>A0A1M5MSP3_9GAMM</name>
<organism evidence="1 2">
    <name type="scientific">Stutzerimonas xanthomarina DSM 18231</name>
    <dbReference type="NCBI Taxonomy" id="1403346"/>
    <lineage>
        <taxon>Bacteria</taxon>
        <taxon>Pseudomonadati</taxon>
        <taxon>Pseudomonadota</taxon>
        <taxon>Gammaproteobacteria</taxon>
        <taxon>Pseudomonadales</taxon>
        <taxon>Pseudomonadaceae</taxon>
        <taxon>Stutzerimonas</taxon>
    </lineage>
</organism>
<dbReference type="RefSeq" id="WP_073299853.1">
    <property type="nucleotide sequence ID" value="NZ_FQXA01000002.1"/>
</dbReference>
<dbReference type="GeneID" id="98638160"/>